<feature type="domain" description="NADH:flavin oxidoreductase/NADH oxidase N-terminal" evidence="3">
    <location>
        <begin position="50"/>
        <end position="271"/>
    </location>
</feature>
<dbReference type="Proteomes" id="UP000319557">
    <property type="component" value="Chromosome"/>
</dbReference>
<keyword evidence="5" id="KW-1185">Reference proteome</keyword>
<reference evidence="4 5" key="1">
    <citation type="submission" date="2019-02" db="EMBL/GenBank/DDBJ databases">
        <title>Deep-cultivation of Planctomycetes and their phenomic and genomic characterization uncovers novel biology.</title>
        <authorList>
            <person name="Wiegand S."/>
            <person name="Jogler M."/>
            <person name="Boedeker C."/>
            <person name="Pinto D."/>
            <person name="Vollmers J."/>
            <person name="Rivas-Marin E."/>
            <person name="Kohn T."/>
            <person name="Peeters S.H."/>
            <person name="Heuer A."/>
            <person name="Rast P."/>
            <person name="Oberbeckmann S."/>
            <person name="Bunk B."/>
            <person name="Jeske O."/>
            <person name="Meyerdierks A."/>
            <person name="Storesund J.E."/>
            <person name="Kallscheuer N."/>
            <person name="Luecker S."/>
            <person name="Lage O.M."/>
            <person name="Pohl T."/>
            <person name="Merkel B.J."/>
            <person name="Hornburger P."/>
            <person name="Mueller R.-W."/>
            <person name="Bruemmer F."/>
            <person name="Labrenz M."/>
            <person name="Spormann A.M."/>
            <person name="Op den Camp H."/>
            <person name="Overmann J."/>
            <person name="Amann R."/>
            <person name="Jetten M.S.M."/>
            <person name="Mascher T."/>
            <person name="Medema M.H."/>
            <person name="Devos D.P."/>
            <person name="Kaster A.-K."/>
            <person name="Ovreas L."/>
            <person name="Rohde M."/>
            <person name="Galperin M.Y."/>
            <person name="Jogler C."/>
        </authorList>
    </citation>
    <scope>NUCLEOTIDE SEQUENCE [LARGE SCALE GENOMIC DNA]</scope>
    <source>
        <strain evidence="4 5">EC9</strain>
    </source>
</reference>
<dbReference type="KEGG" id="ruv:EC9_16500"/>
<dbReference type="PANTHER" id="PTHR43656:SF2">
    <property type="entry name" value="BINDING OXIDOREDUCTASE, PUTATIVE (AFU_ORTHOLOGUE AFUA_2G08260)-RELATED"/>
    <property type="match status" value="1"/>
</dbReference>
<dbReference type="EMBL" id="CP036261">
    <property type="protein sequence ID" value="QDS87472.1"/>
    <property type="molecule type" value="Genomic_DNA"/>
</dbReference>
<dbReference type="InterPro" id="IPR051799">
    <property type="entry name" value="NADH_flavin_oxidoreductase"/>
</dbReference>
<dbReference type="Gene3D" id="3.20.20.70">
    <property type="entry name" value="Aldolase class I"/>
    <property type="match status" value="1"/>
</dbReference>
<organism evidence="4 5">
    <name type="scientific">Rosistilla ulvae</name>
    <dbReference type="NCBI Taxonomy" id="1930277"/>
    <lineage>
        <taxon>Bacteria</taxon>
        <taxon>Pseudomonadati</taxon>
        <taxon>Planctomycetota</taxon>
        <taxon>Planctomycetia</taxon>
        <taxon>Pirellulales</taxon>
        <taxon>Pirellulaceae</taxon>
        <taxon>Rosistilla</taxon>
    </lineage>
</organism>
<dbReference type="InterPro" id="IPR001155">
    <property type="entry name" value="OxRdtase_FMN_N"/>
</dbReference>
<sequence length="476" mass="52429">MNYPKINSLKTLDAFQSRLDELEIQIPLDAAMQSGDAAPLAQSCDWNGGTIGNRFAILPMEGWDGTTDGRPTDLTRRRWKHFGLSGAKLIWGGEAVAVRHDGRANPNQLVINADNLAEIEALRTLLVDTHREHFGQVDDLLVGLQLTHSGRFARPNDKKRLEPRVAYRHQVLDAKFGVDSDAAILSDDELDRLVDDFVAASKLAQQAGYAFVDVKHCHGYLGHELLSGYDRPGKYGGSFENRTRFLRSIVDGIRSEAAGLQIGTRISIFDFIPFEPGPEGLGRPSRTGEYRSAFGGDGTGVGYDLTEPSRLMQLLEELGIQLVCSTVGSPYYCPHIQRPAIFPPSDGYAPPEDPLVGVARQINATAMLKRAHPNLLFVGSGYTYLQDWLPNVGQAVVQQGLADFIGLGRMVLSYPELPADVIAGRTMPRKKICRTFSECTTGPRNGMISGCFPLDPFYKAMPERQQIMALKQQTRA</sequence>
<dbReference type="GO" id="GO:0010181">
    <property type="term" value="F:FMN binding"/>
    <property type="evidence" value="ECO:0007669"/>
    <property type="project" value="InterPro"/>
</dbReference>
<dbReference type="InterPro" id="IPR013785">
    <property type="entry name" value="Aldolase_TIM"/>
</dbReference>
<keyword evidence="2 4" id="KW-0560">Oxidoreductase</keyword>
<dbReference type="OrthoDB" id="9772736at2"/>
<keyword evidence="1" id="KW-0285">Flavoprotein</keyword>
<proteinExistence type="predicted"/>
<dbReference type="RefSeq" id="WP_145343850.1">
    <property type="nucleotide sequence ID" value="NZ_CP036261.1"/>
</dbReference>
<gene>
    <name evidence="4" type="primary">namA_1</name>
    <name evidence="4" type="ORF">EC9_16500</name>
</gene>
<protein>
    <submittedName>
        <fullName evidence="4">NADPH dehydrogenase</fullName>
        <ecNumber evidence="4">1.6.99.1</ecNumber>
    </submittedName>
</protein>
<dbReference type="AlphaFoldDB" id="A0A517LXZ1"/>
<dbReference type="EC" id="1.6.99.1" evidence="4"/>
<dbReference type="SUPFAM" id="SSF51395">
    <property type="entry name" value="FMN-linked oxidoreductases"/>
    <property type="match status" value="1"/>
</dbReference>
<dbReference type="GO" id="GO:0003959">
    <property type="term" value="F:NADPH dehydrogenase activity"/>
    <property type="evidence" value="ECO:0007669"/>
    <property type="project" value="UniProtKB-EC"/>
</dbReference>
<evidence type="ECO:0000256" key="2">
    <source>
        <dbReference type="ARBA" id="ARBA00023002"/>
    </source>
</evidence>
<evidence type="ECO:0000256" key="1">
    <source>
        <dbReference type="ARBA" id="ARBA00022630"/>
    </source>
</evidence>
<evidence type="ECO:0000259" key="3">
    <source>
        <dbReference type="Pfam" id="PF00724"/>
    </source>
</evidence>
<dbReference type="Pfam" id="PF00724">
    <property type="entry name" value="Oxidored_FMN"/>
    <property type="match status" value="1"/>
</dbReference>
<evidence type="ECO:0000313" key="5">
    <source>
        <dbReference type="Proteomes" id="UP000319557"/>
    </source>
</evidence>
<accession>A0A517LXZ1</accession>
<dbReference type="PANTHER" id="PTHR43656">
    <property type="entry name" value="BINDING OXIDOREDUCTASE, PUTATIVE (AFU_ORTHOLOGUE AFUA_2G08260)-RELATED"/>
    <property type="match status" value="1"/>
</dbReference>
<name>A0A517LXZ1_9BACT</name>
<evidence type="ECO:0000313" key="4">
    <source>
        <dbReference type="EMBL" id="QDS87472.1"/>
    </source>
</evidence>